<evidence type="ECO:0000256" key="1">
    <source>
        <dbReference type="SAM" id="Phobius"/>
    </source>
</evidence>
<name>A0ABX2BW34_9BURK</name>
<feature type="transmembrane region" description="Helical" evidence="1">
    <location>
        <begin position="6"/>
        <end position="22"/>
    </location>
</feature>
<dbReference type="Proteomes" id="UP000652198">
    <property type="component" value="Unassembled WGS sequence"/>
</dbReference>
<organism evidence="2 3">
    <name type="scientific">Paraburkholderia solitsugae</name>
    <dbReference type="NCBI Taxonomy" id="2675748"/>
    <lineage>
        <taxon>Bacteria</taxon>
        <taxon>Pseudomonadati</taxon>
        <taxon>Pseudomonadota</taxon>
        <taxon>Betaproteobacteria</taxon>
        <taxon>Burkholderiales</taxon>
        <taxon>Burkholderiaceae</taxon>
        <taxon>Paraburkholderia</taxon>
    </lineage>
</organism>
<feature type="transmembrane region" description="Helical" evidence="1">
    <location>
        <begin position="121"/>
        <end position="140"/>
    </location>
</feature>
<reference evidence="2 3" key="1">
    <citation type="submission" date="2019-11" db="EMBL/GenBank/DDBJ databases">
        <title>Metabolism of dissolved organic matter in forest soils.</title>
        <authorList>
            <person name="Cyle K.T."/>
            <person name="Wilhelm R.C."/>
            <person name="Martinez C.E."/>
        </authorList>
    </citation>
    <scope>NUCLEOTIDE SEQUENCE [LARGE SCALE GENOMIC DNA]</scope>
    <source>
        <strain evidence="2 3">1N</strain>
    </source>
</reference>
<protein>
    <submittedName>
        <fullName evidence="2">Uncharacterized protein</fullName>
    </submittedName>
</protein>
<keyword evidence="1" id="KW-1133">Transmembrane helix</keyword>
<dbReference type="RefSeq" id="WP_172315220.1">
    <property type="nucleotide sequence ID" value="NZ_WOEY01000105.1"/>
</dbReference>
<feature type="transmembrane region" description="Helical" evidence="1">
    <location>
        <begin position="29"/>
        <end position="47"/>
    </location>
</feature>
<comment type="caution">
    <text evidence="2">The sequence shown here is derived from an EMBL/GenBank/DDBJ whole genome shotgun (WGS) entry which is preliminary data.</text>
</comment>
<evidence type="ECO:0000313" key="3">
    <source>
        <dbReference type="Proteomes" id="UP000652198"/>
    </source>
</evidence>
<gene>
    <name evidence="2" type="ORF">GNZ12_26815</name>
</gene>
<accession>A0ABX2BW34</accession>
<keyword evidence="1" id="KW-0472">Membrane</keyword>
<feature type="transmembrane region" description="Helical" evidence="1">
    <location>
        <begin position="53"/>
        <end position="70"/>
    </location>
</feature>
<feature type="transmembrane region" description="Helical" evidence="1">
    <location>
        <begin position="82"/>
        <end position="101"/>
    </location>
</feature>
<keyword evidence="1" id="KW-0812">Transmembrane</keyword>
<keyword evidence="3" id="KW-1185">Reference proteome</keyword>
<sequence length="177" mass="18653">MNSISIDAIGGVLPLAVSLLYLPRSVRSLGCFNGVAFILSLLISTFSSYCDSNAVHVVPGAILLCLALWLPRARGRNRDFPAAAIFALTFIAGFPVDVYLGHICHAANGTATVGGAGLADGLILGPAMLAAVHCVIYYFCERDENGKVKLGAFLEQQFAVLRPSADRTGTAVDAKRL</sequence>
<proteinExistence type="predicted"/>
<dbReference type="EMBL" id="WOEY01000105">
    <property type="protein sequence ID" value="NPT44864.1"/>
    <property type="molecule type" value="Genomic_DNA"/>
</dbReference>
<evidence type="ECO:0000313" key="2">
    <source>
        <dbReference type="EMBL" id="NPT44864.1"/>
    </source>
</evidence>